<gene>
    <name evidence="2" type="ORF">GCM10022232_45530</name>
</gene>
<evidence type="ECO:0000313" key="2">
    <source>
        <dbReference type="EMBL" id="GAA4001816.1"/>
    </source>
</evidence>
<keyword evidence="1" id="KW-1133">Transmembrane helix</keyword>
<dbReference type="EMBL" id="BAAAZX010000013">
    <property type="protein sequence ID" value="GAA4001816.1"/>
    <property type="molecule type" value="Genomic_DNA"/>
</dbReference>
<feature type="transmembrane region" description="Helical" evidence="1">
    <location>
        <begin position="80"/>
        <end position="105"/>
    </location>
</feature>
<accession>A0ABP7RT56</accession>
<name>A0ABP7RT56_9ACTN</name>
<keyword evidence="1" id="KW-0472">Membrane</keyword>
<dbReference type="Proteomes" id="UP001500456">
    <property type="component" value="Unassembled WGS sequence"/>
</dbReference>
<keyword evidence="1" id="KW-0812">Transmembrane</keyword>
<evidence type="ECO:0000256" key="1">
    <source>
        <dbReference type="SAM" id="Phobius"/>
    </source>
</evidence>
<comment type="caution">
    <text evidence="2">The sequence shown here is derived from an EMBL/GenBank/DDBJ whole genome shotgun (WGS) entry which is preliminary data.</text>
</comment>
<reference evidence="3" key="1">
    <citation type="journal article" date="2019" name="Int. J. Syst. Evol. Microbiol.">
        <title>The Global Catalogue of Microorganisms (GCM) 10K type strain sequencing project: providing services to taxonomists for standard genome sequencing and annotation.</title>
        <authorList>
            <consortium name="The Broad Institute Genomics Platform"/>
            <consortium name="The Broad Institute Genome Sequencing Center for Infectious Disease"/>
            <person name="Wu L."/>
            <person name="Ma J."/>
        </authorList>
    </citation>
    <scope>NUCLEOTIDE SEQUENCE [LARGE SCALE GENOMIC DNA]</scope>
    <source>
        <strain evidence="3">JCM 16924</strain>
    </source>
</reference>
<protein>
    <submittedName>
        <fullName evidence="2">Uncharacterized protein</fullName>
    </submittedName>
</protein>
<sequence length="106" mass="11296">MILWGDVVSFVAVTLAAADSPGEHLQLAAFTAAAAVVFIWMGRRQRRTGRSLIAPNETMRTADRLVSPPPPSRGYRTAGCAWIGFGSLFILPAVFNVVAAIRGLIG</sequence>
<proteinExistence type="predicted"/>
<feature type="transmembrane region" description="Helical" evidence="1">
    <location>
        <begin position="24"/>
        <end position="42"/>
    </location>
</feature>
<organism evidence="2 3">
    <name type="scientific">Streptomyces plumbiresistens</name>
    <dbReference type="NCBI Taxonomy" id="511811"/>
    <lineage>
        <taxon>Bacteria</taxon>
        <taxon>Bacillati</taxon>
        <taxon>Actinomycetota</taxon>
        <taxon>Actinomycetes</taxon>
        <taxon>Kitasatosporales</taxon>
        <taxon>Streptomycetaceae</taxon>
        <taxon>Streptomyces</taxon>
    </lineage>
</organism>
<keyword evidence="3" id="KW-1185">Reference proteome</keyword>
<evidence type="ECO:0000313" key="3">
    <source>
        <dbReference type="Proteomes" id="UP001500456"/>
    </source>
</evidence>